<protein>
    <recommendedName>
        <fullName evidence="1">Antitoxin Xre/MbcA/ParS-like toxin-binding domain-containing protein</fullName>
    </recommendedName>
</protein>
<accession>A0ABQ2F3D4</accession>
<name>A0ABQ2F3D4_9DEIO</name>
<dbReference type="EMBL" id="BMPP01000038">
    <property type="protein sequence ID" value="GGK43255.1"/>
    <property type="molecule type" value="Genomic_DNA"/>
</dbReference>
<sequence length="144" mass="15865">MTTHPWPEHTFTVLTGLQDSEAVLTPLLLRGQPLPTSVPTLKELTQRVSRLMATNHETTARVLGVSRSTASKNEPVNPDVLDRIHSLSQNLDRAQAVFGDDAVGWFTAPNPALGNLSPLELHQTRYGERHVTEFITGMLDGTFL</sequence>
<dbReference type="RefSeq" id="WP_189012169.1">
    <property type="nucleotide sequence ID" value="NZ_BMPP01000038.1"/>
</dbReference>
<keyword evidence="3" id="KW-1185">Reference proteome</keyword>
<reference evidence="3" key="1">
    <citation type="journal article" date="2019" name="Int. J. Syst. Evol. Microbiol.">
        <title>The Global Catalogue of Microorganisms (GCM) 10K type strain sequencing project: providing services to taxonomists for standard genome sequencing and annotation.</title>
        <authorList>
            <consortium name="The Broad Institute Genomics Platform"/>
            <consortium name="The Broad Institute Genome Sequencing Center for Infectious Disease"/>
            <person name="Wu L."/>
            <person name="Ma J."/>
        </authorList>
    </citation>
    <scope>NUCLEOTIDE SEQUENCE [LARGE SCALE GENOMIC DNA]</scope>
    <source>
        <strain evidence="3">JCM 30331</strain>
    </source>
</reference>
<gene>
    <name evidence="2" type="ORF">GCM10008955_41260</name>
</gene>
<dbReference type="Proteomes" id="UP000647587">
    <property type="component" value="Unassembled WGS sequence"/>
</dbReference>
<comment type="caution">
    <text evidence="2">The sequence shown here is derived from an EMBL/GenBank/DDBJ whole genome shotgun (WGS) entry which is preliminary data.</text>
</comment>
<dbReference type="InterPro" id="IPR024467">
    <property type="entry name" value="Xre/MbcA/ParS-like_toxin-bd"/>
</dbReference>
<evidence type="ECO:0000259" key="1">
    <source>
        <dbReference type="Pfam" id="PF09722"/>
    </source>
</evidence>
<dbReference type="Pfam" id="PF09722">
    <property type="entry name" value="Xre_MbcA_ParS_C"/>
    <property type="match status" value="1"/>
</dbReference>
<evidence type="ECO:0000313" key="3">
    <source>
        <dbReference type="Proteomes" id="UP000647587"/>
    </source>
</evidence>
<proteinExistence type="predicted"/>
<evidence type="ECO:0000313" key="2">
    <source>
        <dbReference type="EMBL" id="GGK43255.1"/>
    </source>
</evidence>
<feature type="domain" description="Antitoxin Xre/MbcA/ParS-like toxin-binding" evidence="1">
    <location>
        <begin position="94"/>
        <end position="137"/>
    </location>
</feature>
<organism evidence="2 3">
    <name type="scientific">Deinococcus malanensis</name>
    <dbReference type="NCBI Taxonomy" id="1706855"/>
    <lineage>
        <taxon>Bacteria</taxon>
        <taxon>Thermotogati</taxon>
        <taxon>Deinococcota</taxon>
        <taxon>Deinococci</taxon>
        <taxon>Deinococcales</taxon>
        <taxon>Deinococcaceae</taxon>
        <taxon>Deinococcus</taxon>
    </lineage>
</organism>